<dbReference type="eggNOG" id="COG2025">
    <property type="taxonomic scope" value="Bacteria"/>
</dbReference>
<dbReference type="PIRSF" id="PIRSF000089">
    <property type="entry name" value="Electra_flavoP_a"/>
    <property type="match status" value="1"/>
</dbReference>
<dbReference type="SMART" id="SM00893">
    <property type="entry name" value="ETF"/>
    <property type="match status" value="1"/>
</dbReference>
<evidence type="ECO:0000256" key="2">
    <source>
        <dbReference type="PIRSR" id="PIRSR000089-1"/>
    </source>
</evidence>
<dbReference type="Gene3D" id="3.40.50.620">
    <property type="entry name" value="HUPs"/>
    <property type="match status" value="1"/>
</dbReference>
<dbReference type="InterPro" id="IPR014731">
    <property type="entry name" value="ETF_asu_C"/>
</dbReference>
<feature type="binding site" evidence="2">
    <location>
        <begin position="261"/>
        <end position="265"/>
    </location>
    <ligand>
        <name>FAD</name>
        <dbReference type="ChEBI" id="CHEBI:57692"/>
    </ligand>
</feature>
<dbReference type="PANTHER" id="PTHR43153">
    <property type="entry name" value="ELECTRON TRANSFER FLAVOPROTEIN ALPHA"/>
    <property type="match status" value="1"/>
</dbReference>
<dbReference type="Gene3D" id="3.40.50.1220">
    <property type="entry name" value="TPP-binding domain"/>
    <property type="match status" value="1"/>
</dbReference>
<dbReference type="GO" id="GO:0009055">
    <property type="term" value="F:electron transfer activity"/>
    <property type="evidence" value="ECO:0007669"/>
    <property type="project" value="InterPro"/>
</dbReference>
<dbReference type="EMBL" id="AENT01000019">
    <property type="protein sequence ID" value="EFR42712.1"/>
    <property type="molecule type" value="Genomic_DNA"/>
</dbReference>
<dbReference type="InterPro" id="IPR014729">
    <property type="entry name" value="Rossmann-like_a/b/a_fold"/>
</dbReference>
<keyword evidence="2" id="KW-0285">Flavoprotein</keyword>
<dbReference type="PANTHER" id="PTHR43153:SF1">
    <property type="entry name" value="ELECTRON TRANSFER FLAVOPROTEIN SUBUNIT ALPHA, MITOCHONDRIAL"/>
    <property type="match status" value="1"/>
</dbReference>
<evidence type="ECO:0000259" key="3">
    <source>
        <dbReference type="SMART" id="SM00893"/>
    </source>
</evidence>
<dbReference type="InterPro" id="IPR033947">
    <property type="entry name" value="ETF_alpha_N"/>
</dbReference>
<evidence type="ECO:0000313" key="5">
    <source>
        <dbReference type="Proteomes" id="UP000004594"/>
    </source>
</evidence>
<dbReference type="GO" id="GO:0050660">
    <property type="term" value="F:flavin adenine dinucleotide binding"/>
    <property type="evidence" value="ECO:0007669"/>
    <property type="project" value="InterPro"/>
</dbReference>
<gene>
    <name evidence="4" type="primary">etfA</name>
    <name evidence="4" type="ORF">HMPREF9220_0577</name>
</gene>
<dbReference type="Pfam" id="PF01012">
    <property type="entry name" value="ETF"/>
    <property type="match status" value="1"/>
</dbReference>
<feature type="binding site" evidence="2">
    <location>
        <position position="298"/>
    </location>
    <ligand>
        <name>FAD</name>
        <dbReference type="ChEBI" id="CHEBI:57692"/>
    </ligand>
</feature>
<evidence type="ECO:0000256" key="1">
    <source>
        <dbReference type="ARBA" id="ARBA00005817"/>
    </source>
</evidence>
<dbReference type="Proteomes" id="UP000004594">
    <property type="component" value="Unassembled WGS sequence"/>
</dbReference>
<keyword evidence="2" id="KW-0274">FAD</keyword>
<comment type="caution">
    <text evidence="4">The sequence shown here is derived from an EMBL/GenBank/DDBJ whole genome shotgun (WGS) entry which is preliminary data.</text>
</comment>
<accession>E4L923</accession>
<feature type="domain" description="Electron transfer flavoprotein alpha/beta-subunit N-terminal" evidence="3">
    <location>
        <begin position="9"/>
        <end position="198"/>
    </location>
</feature>
<feature type="binding site" evidence="2">
    <location>
        <begin position="247"/>
        <end position="248"/>
    </location>
    <ligand>
        <name>FAD</name>
        <dbReference type="ChEBI" id="CHEBI:57692"/>
    </ligand>
</feature>
<dbReference type="AlphaFoldDB" id="E4L923"/>
<comment type="similarity">
    <text evidence="1">Belongs to the ETF alpha-subunit/FixB family.</text>
</comment>
<dbReference type="Pfam" id="PF00766">
    <property type="entry name" value="ETF_alpha"/>
    <property type="match status" value="1"/>
</dbReference>
<proteinExistence type="inferred from homology"/>
<dbReference type="InterPro" id="IPR001308">
    <property type="entry name" value="ETF_a/FixB"/>
</dbReference>
<dbReference type="CDD" id="cd01715">
    <property type="entry name" value="ETF_alpha"/>
    <property type="match status" value="1"/>
</dbReference>
<reference evidence="4 5" key="1">
    <citation type="submission" date="2010-11" db="EMBL/GenBank/DDBJ databases">
        <authorList>
            <person name="Durkin A.S."/>
            <person name="Madupu R."/>
            <person name="Torralba M."/>
            <person name="Gillis M."/>
            <person name="Methe B."/>
            <person name="Sutton G."/>
            <person name="Nelson K.E."/>
        </authorList>
    </citation>
    <scope>NUCLEOTIDE SEQUENCE [LARGE SCALE GENOMIC DNA]</scope>
    <source>
        <strain evidence="4 5">UPII 345-E</strain>
    </source>
</reference>
<feature type="binding site" evidence="2">
    <location>
        <position position="222"/>
    </location>
    <ligand>
        <name>FAD</name>
        <dbReference type="ChEBI" id="CHEBI:57692"/>
    </ligand>
</feature>
<evidence type="ECO:0000313" key="4">
    <source>
        <dbReference type="EMBL" id="EFR42712.1"/>
    </source>
</evidence>
<name>E4L923_9FIRM</name>
<dbReference type="InterPro" id="IPR014730">
    <property type="entry name" value="ETF_a/b_N"/>
</dbReference>
<dbReference type="SUPFAM" id="SSF52467">
    <property type="entry name" value="DHS-like NAD/FAD-binding domain"/>
    <property type="match status" value="1"/>
</dbReference>
<dbReference type="GO" id="GO:0033539">
    <property type="term" value="P:fatty acid beta-oxidation using acyl-CoA dehydrogenase"/>
    <property type="evidence" value="ECO:0007669"/>
    <property type="project" value="TreeGrafter"/>
</dbReference>
<dbReference type="SUPFAM" id="SSF52402">
    <property type="entry name" value="Adenine nucleotide alpha hydrolases-like"/>
    <property type="match status" value="1"/>
</dbReference>
<organism evidence="4 5">
    <name type="scientific">Dialister micraerophilus UPII 345-E</name>
    <dbReference type="NCBI Taxonomy" id="910314"/>
    <lineage>
        <taxon>Bacteria</taxon>
        <taxon>Bacillati</taxon>
        <taxon>Bacillota</taxon>
        <taxon>Negativicutes</taxon>
        <taxon>Veillonellales</taxon>
        <taxon>Veillonellaceae</taxon>
        <taxon>Dialister</taxon>
    </lineage>
</organism>
<dbReference type="InterPro" id="IPR029035">
    <property type="entry name" value="DHS-like_NAD/FAD-binding_dom"/>
</dbReference>
<sequence>MDFSKYKGIYVVATSVNGEFPKVVGELIGEARKIADKLNDQVNVLFIGNKVKIHAETLIHLGADNVYLVEHELFNYYNGKVYEKILVDFFKEHFPSVIIFPSTDDGRDLAPRTASKLVCGVTADVTEISVDEKTGMVIWSRPAMGGNIMADIVSPNFRPQIGTVRPGNFLYPNEDTTRHGKIINIEFSLKENEIGTLLKDIITNSIEDNPVEDAKIIVAGGRGIGKKENWKYVSELAKLLNAAIGCSRPVCEMGWETSAHQIGQTGKNVSPKVYIALGISGAMQHICGVKSDILIAINKDSTAPIMKEADYTVVADLNKFLPILIKELKKIKTDK</sequence>
<comment type="cofactor">
    <cofactor evidence="2">
        <name>FAD</name>
        <dbReference type="ChEBI" id="CHEBI:57692"/>
    </cofactor>
    <text evidence="2">Binds 1 FAD per dimer.</text>
</comment>
<dbReference type="RefSeq" id="WP_007554670.1">
    <property type="nucleotide sequence ID" value="NZ_AENT01000019.1"/>
</dbReference>
<dbReference type="OrthoDB" id="9770286at2"/>
<protein>
    <submittedName>
        <fullName evidence="4">Electron transfer flavoprotein subunit alpha</fullName>
    </submittedName>
</protein>
<feature type="binding site" evidence="2">
    <location>
        <begin position="278"/>
        <end position="285"/>
    </location>
    <ligand>
        <name>FAD</name>
        <dbReference type="ChEBI" id="CHEBI:57692"/>
    </ligand>
</feature>